<dbReference type="Pfam" id="PF05534">
    <property type="entry name" value="HicB"/>
    <property type="match status" value="1"/>
</dbReference>
<accession>A0A1G8LD24</accession>
<sequence>MLDEGEPIPEPIEDENFSDHLHLRMPKSLHRHLAQAAKLEGVS</sequence>
<dbReference type="RefSeq" id="WP_090396469.1">
    <property type="nucleotide sequence ID" value="NZ_FNEN01000003.1"/>
</dbReference>
<dbReference type="InterPro" id="IPR008651">
    <property type="entry name" value="Uncharacterised_HicB"/>
</dbReference>
<proteinExistence type="predicted"/>
<dbReference type="AlphaFoldDB" id="A0A1G8LD24"/>
<organism evidence="1 2">
    <name type="scientific">Natribacillus halophilus</name>
    <dbReference type="NCBI Taxonomy" id="549003"/>
    <lineage>
        <taxon>Bacteria</taxon>
        <taxon>Bacillati</taxon>
        <taxon>Bacillota</taxon>
        <taxon>Bacilli</taxon>
        <taxon>Bacillales</taxon>
        <taxon>Bacillaceae</taxon>
        <taxon>Natribacillus</taxon>
    </lineage>
</organism>
<dbReference type="Proteomes" id="UP000198853">
    <property type="component" value="Unassembled WGS sequence"/>
</dbReference>
<evidence type="ECO:0000313" key="2">
    <source>
        <dbReference type="Proteomes" id="UP000198853"/>
    </source>
</evidence>
<name>A0A1G8LD24_9BACI</name>
<gene>
    <name evidence="1" type="ORF">SAMN04488123_10332</name>
</gene>
<keyword evidence="2" id="KW-1185">Reference proteome</keyword>
<reference evidence="1 2" key="1">
    <citation type="submission" date="2016-10" db="EMBL/GenBank/DDBJ databases">
        <authorList>
            <person name="de Groot N.N."/>
        </authorList>
    </citation>
    <scope>NUCLEOTIDE SEQUENCE [LARGE SCALE GENOMIC DNA]</scope>
    <source>
        <strain evidence="1 2">DSM 21771</strain>
    </source>
</reference>
<dbReference type="EMBL" id="FNEN01000003">
    <property type="protein sequence ID" value="SDI53619.1"/>
    <property type="molecule type" value="Genomic_DNA"/>
</dbReference>
<evidence type="ECO:0000313" key="1">
    <source>
        <dbReference type="EMBL" id="SDI53619.1"/>
    </source>
</evidence>
<protein>
    <submittedName>
        <fullName evidence="1">HicB family protein</fullName>
    </submittedName>
</protein>